<dbReference type="InterPro" id="IPR043128">
    <property type="entry name" value="Rev_trsase/Diguanyl_cyclase"/>
</dbReference>
<dbReference type="Gene3D" id="3.30.420.10">
    <property type="entry name" value="Ribonuclease H-like superfamily/Ribonuclease H"/>
    <property type="match status" value="1"/>
</dbReference>
<dbReference type="Pfam" id="PF17921">
    <property type="entry name" value="Integrase_H2C2"/>
    <property type="match status" value="1"/>
</dbReference>
<dbReference type="GO" id="GO:0006508">
    <property type="term" value="P:proteolysis"/>
    <property type="evidence" value="ECO:0007669"/>
    <property type="project" value="UniProtKB-KW"/>
</dbReference>
<evidence type="ECO:0000256" key="9">
    <source>
        <dbReference type="ARBA" id="ARBA00022842"/>
    </source>
</evidence>
<evidence type="ECO:0000256" key="4">
    <source>
        <dbReference type="ARBA" id="ARBA00022722"/>
    </source>
</evidence>
<dbReference type="GO" id="GO:0003677">
    <property type="term" value="F:DNA binding"/>
    <property type="evidence" value="ECO:0007669"/>
    <property type="project" value="UniProtKB-KW"/>
</dbReference>
<keyword evidence="11" id="KW-0695">RNA-directed DNA polymerase</keyword>
<dbReference type="GO" id="GO:0004519">
    <property type="term" value="F:endonuclease activity"/>
    <property type="evidence" value="ECO:0007669"/>
    <property type="project" value="UniProtKB-KW"/>
</dbReference>
<keyword evidence="8" id="KW-0378">Hydrolase</keyword>
<dbReference type="AlphaFoldDB" id="A0A507CU99"/>
<keyword evidence="1" id="KW-0645">Protease</keyword>
<evidence type="ECO:0000256" key="11">
    <source>
        <dbReference type="ARBA" id="ARBA00022918"/>
    </source>
</evidence>
<dbReference type="Gene3D" id="3.30.70.270">
    <property type="match status" value="2"/>
</dbReference>
<dbReference type="PROSITE" id="PS50994">
    <property type="entry name" value="INTEGRASE"/>
    <property type="match status" value="1"/>
</dbReference>
<dbReference type="Gene3D" id="1.10.340.70">
    <property type="match status" value="1"/>
</dbReference>
<keyword evidence="2" id="KW-0808">Transferase</keyword>
<keyword evidence="3" id="KW-0548">Nucleotidyltransferase</keyword>
<organism evidence="18 19">
    <name type="scientific">Synchytrium endobioticum</name>
    <dbReference type="NCBI Taxonomy" id="286115"/>
    <lineage>
        <taxon>Eukaryota</taxon>
        <taxon>Fungi</taxon>
        <taxon>Fungi incertae sedis</taxon>
        <taxon>Chytridiomycota</taxon>
        <taxon>Chytridiomycota incertae sedis</taxon>
        <taxon>Chytridiomycetes</taxon>
        <taxon>Synchytriales</taxon>
        <taxon>Synchytriaceae</taxon>
        <taxon>Synchytrium</taxon>
    </lineage>
</organism>
<comment type="caution">
    <text evidence="18">The sequence shown here is derived from an EMBL/GenBank/DDBJ whole genome shotgun (WGS) entry which is preliminary data.</text>
</comment>
<dbReference type="FunFam" id="3.30.420.10:FF:000032">
    <property type="entry name" value="Retrovirus-related Pol polyprotein from transposon 297-like Protein"/>
    <property type="match status" value="1"/>
</dbReference>
<evidence type="ECO:0000256" key="12">
    <source>
        <dbReference type="ARBA" id="ARBA00022932"/>
    </source>
</evidence>
<keyword evidence="14" id="KW-0233">DNA recombination</keyword>
<evidence type="ECO:0000256" key="2">
    <source>
        <dbReference type="ARBA" id="ARBA00022679"/>
    </source>
</evidence>
<evidence type="ECO:0000256" key="6">
    <source>
        <dbReference type="ARBA" id="ARBA00022750"/>
    </source>
</evidence>
<dbReference type="GO" id="GO:0046872">
    <property type="term" value="F:metal ion binding"/>
    <property type="evidence" value="ECO:0007669"/>
    <property type="project" value="UniProtKB-KW"/>
</dbReference>
<evidence type="ECO:0000256" key="3">
    <source>
        <dbReference type="ARBA" id="ARBA00022695"/>
    </source>
</evidence>
<evidence type="ECO:0000256" key="13">
    <source>
        <dbReference type="ARBA" id="ARBA00023125"/>
    </source>
</evidence>
<evidence type="ECO:0000256" key="8">
    <source>
        <dbReference type="ARBA" id="ARBA00022801"/>
    </source>
</evidence>
<dbReference type="VEuPathDB" id="FungiDB:SeMB42_g02820"/>
<dbReference type="InterPro" id="IPR023780">
    <property type="entry name" value="Chromo_domain"/>
</dbReference>
<dbReference type="EMBL" id="QEAM01000259">
    <property type="protein sequence ID" value="TPX42650.1"/>
    <property type="molecule type" value="Genomic_DNA"/>
</dbReference>
<evidence type="ECO:0000256" key="10">
    <source>
        <dbReference type="ARBA" id="ARBA00022908"/>
    </source>
</evidence>
<dbReference type="PANTHER" id="PTHR37984:SF5">
    <property type="entry name" value="PROTEIN NYNRIN-LIKE"/>
    <property type="match status" value="1"/>
</dbReference>
<proteinExistence type="predicted"/>
<evidence type="ECO:0000256" key="1">
    <source>
        <dbReference type="ARBA" id="ARBA00022670"/>
    </source>
</evidence>
<dbReference type="InterPro" id="IPR041373">
    <property type="entry name" value="RT_RNaseH"/>
</dbReference>
<evidence type="ECO:0000313" key="19">
    <source>
        <dbReference type="Proteomes" id="UP000320475"/>
    </source>
</evidence>
<dbReference type="InterPro" id="IPR056924">
    <property type="entry name" value="SH3_Tf2-1"/>
</dbReference>
<accession>A0A507CU99</accession>
<dbReference type="SUPFAM" id="SSF56672">
    <property type="entry name" value="DNA/RNA polymerases"/>
    <property type="match status" value="1"/>
</dbReference>
<dbReference type="InterPro" id="IPR050951">
    <property type="entry name" value="Retrovirus_Pol_polyprotein"/>
</dbReference>
<evidence type="ECO:0000256" key="14">
    <source>
        <dbReference type="ARBA" id="ARBA00023172"/>
    </source>
</evidence>
<dbReference type="OrthoDB" id="4364638at2759"/>
<dbReference type="GO" id="GO:0004190">
    <property type="term" value="F:aspartic-type endopeptidase activity"/>
    <property type="evidence" value="ECO:0007669"/>
    <property type="project" value="UniProtKB-KW"/>
</dbReference>
<keyword evidence="7" id="KW-0255">Endonuclease</keyword>
<dbReference type="InterPro" id="IPR036397">
    <property type="entry name" value="RNaseH_sf"/>
</dbReference>
<keyword evidence="13" id="KW-0238">DNA-binding</keyword>
<reference evidence="18 19" key="1">
    <citation type="journal article" date="2019" name="Sci. Rep.">
        <title>Comparative genomics of chytrid fungi reveal insights into the obligate biotrophic and pathogenic lifestyle of Synchytrium endobioticum.</title>
        <authorList>
            <person name="van de Vossenberg B.T.L.H."/>
            <person name="Warris S."/>
            <person name="Nguyen H.D.T."/>
            <person name="van Gent-Pelzer M.P.E."/>
            <person name="Joly D.L."/>
            <person name="van de Geest H.C."/>
            <person name="Bonants P.J.M."/>
            <person name="Smith D.S."/>
            <person name="Levesque C.A."/>
            <person name="van der Lee T.A.J."/>
        </authorList>
    </citation>
    <scope>NUCLEOTIDE SEQUENCE [LARGE SCALE GENOMIC DNA]</scope>
    <source>
        <strain evidence="18 19">LEV6574</strain>
    </source>
</reference>
<dbReference type="GO" id="GO:0003887">
    <property type="term" value="F:DNA-directed DNA polymerase activity"/>
    <property type="evidence" value="ECO:0007669"/>
    <property type="project" value="UniProtKB-KW"/>
</dbReference>
<dbReference type="InterPro" id="IPR016197">
    <property type="entry name" value="Chromo-like_dom_sf"/>
</dbReference>
<dbReference type="PANTHER" id="PTHR37984">
    <property type="entry name" value="PROTEIN CBG26694"/>
    <property type="match status" value="1"/>
</dbReference>
<feature type="domain" description="Chromo" evidence="16">
    <location>
        <begin position="912"/>
        <end position="970"/>
    </location>
</feature>
<keyword evidence="4" id="KW-0540">Nuclease</keyword>
<dbReference type="InterPro" id="IPR012337">
    <property type="entry name" value="RNaseH-like_sf"/>
</dbReference>
<dbReference type="Proteomes" id="UP000320475">
    <property type="component" value="Unassembled WGS sequence"/>
</dbReference>
<dbReference type="CDD" id="cd00024">
    <property type="entry name" value="CD_CSD"/>
    <property type="match status" value="1"/>
</dbReference>
<dbReference type="VEuPathDB" id="FungiDB:SeMB42_g03756"/>
<evidence type="ECO:0000313" key="18">
    <source>
        <dbReference type="EMBL" id="TPX42650.1"/>
    </source>
</evidence>
<evidence type="ECO:0000256" key="5">
    <source>
        <dbReference type="ARBA" id="ARBA00022723"/>
    </source>
</evidence>
<feature type="domain" description="Integrase catalytic" evidence="17">
    <location>
        <begin position="598"/>
        <end position="765"/>
    </location>
</feature>
<dbReference type="Pfam" id="PF24626">
    <property type="entry name" value="SH3_Tf2-1"/>
    <property type="match status" value="1"/>
</dbReference>
<keyword evidence="9" id="KW-0460">Magnesium</keyword>
<name>A0A507CU99_9FUNG</name>
<keyword evidence="5" id="KW-0479">Metal-binding</keyword>
<dbReference type="Gene3D" id="3.10.10.10">
    <property type="entry name" value="HIV Type 1 Reverse Transcriptase, subunit A, domain 1"/>
    <property type="match status" value="1"/>
</dbReference>
<feature type="region of interest" description="Disordered" evidence="15">
    <location>
        <begin position="465"/>
        <end position="490"/>
    </location>
</feature>
<dbReference type="InterPro" id="IPR001584">
    <property type="entry name" value="Integrase_cat-core"/>
</dbReference>
<dbReference type="SUPFAM" id="SSF54160">
    <property type="entry name" value="Chromo domain-like"/>
    <property type="match status" value="1"/>
</dbReference>
<dbReference type="GO" id="GO:0006310">
    <property type="term" value="P:DNA recombination"/>
    <property type="evidence" value="ECO:0007669"/>
    <property type="project" value="UniProtKB-KW"/>
</dbReference>
<dbReference type="GO" id="GO:0003964">
    <property type="term" value="F:RNA-directed DNA polymerase activity"/>
    <property type="evidence" value="ECO:0007669"/>
    <property type="project" value="UniProtKB-KW"/>
</dbReference>
<dbReference type="PROSITE" id="PS50013">
    <property type="entry name" value="CHROMO_2"/>
    <property type="match status" value="1"/>
</dbReference>
<keyword evidence="10" id="KW-0229">DNA integration</keyword>
<dbReference type="FunFam" id="1.10.340.70:FF:000001">
    <property type="entry name" value="Retrovirus-related Pol polyprotein from transposon gypsy-like Protein"/>
    <property type="match status" value="1"/>
</dbReference>
<gene>
    <name evidence="18" type="ORF">SeLEV6574_g05480</name>
</gene>
<evidence type="ECO:0000256" key="15">
    <source>
        <dbReference type="SAM" id="MobiDB-lite"/>
    </source>
</evidence>
<protein>
    <recommendedName>
        <fullName evidence="20">DNA-directed DNA polymerase</fullName>
    </recommendedName>
</protein>
<dbReference type="SUPFAM" id="SSF53098">
    <property type="entry name" value="Ribonuclease H-like"/>
    <property type="match status" value="1"/>
</dbReference>
<dbReference type="Pfam" id="PF00665">
    <property type="entry name" value="rve"/>
    <property type="match status" value="1"/>
</dbReference>
<sequence length="989" mass="114194">MNKQSNLPLPRPGWDFDVTFKDSNILPKPRPLFRLSNDQKKLVEEYITSEVKSGKLRVSNSPVSSNLFFVPKGDSSTELRPCVDYRDLNTCTRDDQYPLPPIMSLVQDLAGGDCHAFWPKQTPSHIQRFVSESCKDFMEEGWLVNILDDFVIKTVGLFNSINPYHSIPSTNPRVGVYIKLSKCVFFAKEVTFVGFKVNKWGYWKQPEKMETIRKWGVPRSAKDIRKFLGYVNFIGHCQPPIHYRQAIVRPHEEECKMEVGDMEEKSFTDVKEELIRDVFLVFPDHERTFYLSFDSSDLGTGAVLQQQDENGNLRPLEFYSKKWNAAEFNYSTPDKELYGLVLALQHWYPWLYGARKDIVVFTDHKSLRDFSKTQLLKPRHARWALILEDFRGRMKIKWIPGKHNVLADTTSRDPNFYLGEAEIKERAQHQMLDPDMFDSETISTVTPTISGPPCCFVVLSNQDESIQPTSSSDEQEPTAPRASPVNEVTENCALEDNQGEGENEEENGDAFITHPSIRNCQPHQQDVSDSPEKQRGILKLRHDHPLAGHFGYRKTLDLILRDYWWKGVSAAVKEYVSSCDSCQRNKASRQLPQGQLIPLPIPERNHQHLTMDFIVKLPPSTSSDGIVYDSILVVVDRRSKLTHFIPTREAITAEATARLLFHKVICKHGIPESIVTDRGPQFRSRFWKALLQMLGSKASLSTAYHPQTDGQSERTNQVLEQYLRCYSSYDQNDWVENLPQAEFAYNNSYHYSIGMSPFFAVTGQDARMGNLTLTTTQEPSWRVPEAQRIKEHFDRVHRHLQSHLENAQSRYKEYADSQRRTGNVYKMGDEVMISTKNVRTERPTKKLEYRWMGPYRVKKQISSVNYEVELPSNLRIHNVFHVSLLKPYIQPSDPSRKVPKPPPIRIEDEEGYIIKDILDVRRRGRGFEYLIDWEGYGPEDRTWEPRRTLNDNDMLRKWHQKYPAKPSPFRLLAGGLHGDGPGDTIKEGG</sequence>
<dbReference type="InterPro" id="IPR043502">
    <property type="entry name" value="DNA/RNA_pol_sf"/>
</dbReference>
<keyword evidence="12" id="KW-0239">DNA-directed DNA polymerase</keyword>
<dbReference type="GO" id="GO:0005634">
    <property type="term" value="C:nucleus"/>
    <property type="evidence" value="ECO:0007669"/>
    <property type="project" value="UniProtKB-ARBA"/>
</dbReference>
<dbReference type="InterPro" id="IPR041588">
    <property type="entry name" value="Integrase_H2C2"/>
</dbReference>
<evidence type="ECO:0000259" key="16">
    <source>
        <dbReference type="PROSITE" id="PS50013"/>
    </source>
</evidence>
<dbReference type="Gene3D" id="2.40.50.40">
    <property type="match status" value="1"/>
</dbReference>
<dbReference type="Pfam" id="PF17917">
    <property type="entry name" value="RT_RNaseH"/>
    <property type="match status" value="1"/>
</dbReference>
<dbReference type="GO" id="GO:0015074">
    <property type="term" value="P:DNA integration"/>
    <property type="evidence" value="ECO:0007669"/>
    <property type="project" value="UniProtKB-KW"/>
</dbReference>
<dbReference type="CDD" id="cd09274">
    <property type="entry name" value="RNase_HI_RT_Ty3"/>
    <property type="match status" value="1"/>
</dbReference>
<keyword evidence="6" id="KW-0064">Aspartyl protease</keyword>
<evidence type="ECO:0000256" key="7">
    <source>
        <dbReference type="ARBA" id="ARBA00022759"/>
    </source>
</evidence>
<dbReference type="Pfam" id="PF00385">
    <property type="entry name" value="Chromo"/>
    <property type="match status" value="1"/>
</dbReference>
<evidence type="ECO:0000259" key="17">
    <source>
        <dbReference type="PROSITE" id="PS50994"/>
    </source>
</evidence>
<evidence type="ECO:0008006" key="20">
    <source>
        <dbReference type="Google" id="ProtNLM"/>
    </source>
</evidence>
<dbReference type="SMART" id="SM00298">
    <property type="entry name" value="CHROMO"/>
    <property type="match status" value="1"/>
</dbReference>
<dbReference type="InterPro" id="IPR000953">
    <property type="entry name" value="Chromo/chromo_shadow_dom"/>
</dbReference>